<keyword evidence="1" id="KW-0812">Transmembrane</keyword>
<feature type="transmembrane region" description="Helical" evidence="1">
    <location>
        <begin position="75"/>
        <end position="91"/>
    </location>
</feature>
<organism evidence="2 3">
    <name type="scientific">Limosilactobacillus walteri</name>
    <dbReference type="NCBI Taxonomy" id="2268022"/>
    <lineage>
        <taxon>Bacteria</taxon>
        <taxon>Bacillati</taxon>
        <taxon>Bacillota</taxon>
        <taxon>Bacilli</taxon>
        <taxon>Lactobacillales</taxon>
        <taxon>Lactobacillaceae</taxon>
        <taxon>Limosilactobacillus</taxon>
    </lineage>
</organism>
<evidence type="ECO:0000313" key="3">
    <source>
        <dbReference type="Proteomes" id="UP000704341"/>
    </source>
</evidence>
<dbReference type="EMBL" id="QORN01000003">
    <property type="protein sequence ID" value="MBD5805681.1"/>
    <property type="molecule type" value="Genomic_DNA"/>
</dbReference>
<dbReference type="RefSeq" id="WP_191667478.1">
    <property type="nucleotide sequence ID" value="NZ_QORN01000003.1"/>
</dbReference>
<gene>
    <name evidence="2" type="ORF">DTK66_00910</name>
</gene>
<sequence>MSRLYKNCFYPVLLVINAILICFFLFKLKLIPLGWDTQFHLNRIEELYRSLKAGHLFSSTGTYAFSQIGLAINRFYPYLFLYLFAGLRFIFNPIFAYNTGIFLLALSSLFISYYSIKTITHSKKAAFIFSTLYNNSGYLLLQVSVRGDIAEYIALILLPLIFMGGVKTFDLTSFKWVWLPVGVVLVSYTHILSTIIFSFFILIIIIVEYKKFNLTVIKRLIISTFIALIICLPLVITMIHAQSRESVVVPVVPDVLINEALSPSSLINNSLNNLSPNTLLDVNLGFIILLAGIIGLLAFKTTDKRLKYIETIGLLCLILSTNLFPWFIFQRTPVHIIQFPWRLLGVATFCFALVFAKLAKQNTTKLDFWIWLFVCLISFTYMHQYAYNSKNNLSTNNLGYYEKIATNAVYTDYMPEKTMNGLDRTKAFRSHLSVHRHIAVINGRRVKLKDSNIKSKYNLIQYKLTGLKKNEKNKVILPVLNYGRNYSSKGNIVKVSSEGETEVKFVPTNDSQTINVYLR</sequence>
<dbReference type="Proteomes" id="UP000704341">
    <property type="component" value="Unassembled WGS sequence"/>
</dbReference>
<keyword evidence="1" id="KW-0472">Membrane</keyword>
<evidence type="ECO:0008006" key="4">
    <source>
        <dbReference type="Google" id="ProtNLM"/>
    </source>
</evidence>
<feature type="transmembrane region" description="Helical" evidence="1">
    <location>
        <begin position="178"/>
        <end position="207"/>
    </location>
</feature>
<keyword evidence="3" id="KW-1185">Reference proteome</keyword>
<proteinExistence type="predicted"/>
<name>A0ABR8P4V8_9LACO</name>
<feature type="transmembrane region" description="Helical" evidence="1">
    <location>
        <begin position="12"/>
        <end position="30"/>
    </location>
</feature>
<feature type="transmembrane region" description="Helical" evidence="1">
    <location>
        <begin position="282"/>
        <end position="299"/>
    </location>
</feature>
<feature type="transmembrane region" description="Helical" evidence="1">
    <location>
        <begin position="149"/>
        <end position="166"/>
    </location>
</feature>
<feature type="transmembrane region" description="Helical" evidence="1">
    <location>
        <begin position="335"/>
        <end position="356"/>
    </location>
</feature>
<protein>
    <recommendedName>
        <fullName evidence="4">Membrane protein 6-pyruvoyl-tetrahydropterin synthase-related domain-containing protein</fullName>
    </recommendedName>
</protein>
<feature type="transmembrane region" description="Helical" evidence="1">
    <location>
        <begin position="368"/>
        <end position="387"/>
    </location>
</feature>
<feature type="transmembrane region" description="Helical" evidence="1">
    <location>
        <begin position="311"/>
        <end position="329"/>
    </location>
</feature>
<feature type="transmembrane region" description="Helical" evidence="1">
    <location>
        <begin position="97"/>
        <end position="116"/>
    </location>
</feature>
<keyword evidence="1" id="KW-1133">Transmembrane helix</keyword>
<evidence type="ECO:0000256" key="1">
    <source>
        <dbReference type="SAM" id="Phobius"/>
    </source>
</evidence>
<accession>A0ABR8P4V8</accession>
<reference evidence="2 3" key="1">
    <citation type="submission" date="2018-07" db="EMBL/GenBank/DDBJ databases">
        <title>Phylogenomic Insights into understanding Host Adaptation of Lactobacillus reuteri by a novel species, Lactobacillus spp. M31.</title>
        <authorList>
            <person name="Sharma S."/>
            <person name="Patil P."/>
            <person name="Korpole S."/>
            <person name="Patil P.B."/>
        </authorList>
    </citation>
    <scope>NUCLEOTIDE SEQUENCE [LARGE SCALE GENOMIC DNA]</scope>
    <source>
        <strain evidence="2 3">M31</strain>
    </source>
</reference>
<feature type="transmembrane region" description="Helical" evidence="1">
    <location>
        <begin position="219"/>
        <end position="241"/>
    </location>
</feature>
<evidence type="ECO:0000313" key="2">
    <source>
        <dbReference type="EMBL" id="MBD5805681.1"/>
    </source>
</evidence>
<comment type="caution">
    <text evidence="2">The sequence shown here is derived from an EMBL/GenBank/DDBJ whole genome shotgun (WGS) entry which is preliminary data.</text>
</comment>